<proteinExistence type="predicted"/>
<reference evidence="1" key="1">
    <citation type="submission" date="2019-08" db="EMBL/GenBank/DDBJ databases">
        <title>The genome of the North American firefly Photinus pyralis.</title>
        <authorList>
            <consortium name="Photinus pyralis genome working group"/>
            <person name="Fallon T.R."/>
            <person name="Sander Lower S.E."/>
            <person name="Weng J.-K."/>
        </authorList>
    </citation>
    <scope>NUCLEOTIDE SEQUENCE</scope>
    <source>
        <strain evidence="1">TRF0915ILg1</strain>
        <tissue evidence="1">Whole body</tissue>
    </source>
</reference>
<dbReference type="OrthoDB" id="6764091at2759"/>
<dbReference type="Proteomes" id="UP000801492">
    <property type="component" value="Unassembled WGS sequence"/>
</dbReference>
<sequence>MPRCVLPVDQLIKNLYDYFTKEKSNLGPLMPVTQMRARVVYALQISEFTLKTVLKRTQQKDVEQIVSEDEEVSSNEQDVQQLVRVNECAETSTSKEMNKTKAYKKRAKLKTTDLPESIKCSVQDVIYDMYFRKQQVTLSTLLMELKAREVIDISCSSLRQLLFNIGFKYLKDNNRRALCEKPAVVQQRQVFLRKIRKLEAKDYNFVYLDETWIFSRGGCKRSWQNNDVRSVKNVGGEGKRFIVLHAGDKNGFIDGVSLVFSSKPKSADYHDSMNAVVHKMAKRETSTYLKQKSVIVLDNASKLIFEIG</sequence>
<dbReference type="PANTHER" id="PTHR33939">
    <property type="entry name" value="PROTEIN CBG22215"/>
    <property type="match status" value="1"/>
</dbReference>
<protein>
    <submittedName>
        <fullName evidence="1">Uncharacterized protein</fullName>
    </submittedName>
</protein>
<dbReference type="EMBL" id="VTPC01008820">
    <property type="protein sequence ID" value="KAF2892302.1"/>
    <property type="molecule type" value="Genomic_DNA"/>
</dbReference>
<comment type="caution">
    <text evidence="1">The sequence shown here is derived from an EMBL/GenBank/DDBJ whole genome shotgun (WGS) entry which is preliminary data.</text>
</comment>
<gene>
    <name evidence="1" type="ORF">ILUMI_13870</name>
</gene>
<organism evidence="1 2">
    <name type="scientific">Ignelater luminosus</name>
    <name type="common">Cucubano</name>
    <name type="synonym">Pyrophorus luminosus</name>
    <dbReference type="NCBI Taxonomy" id="2038154"/>
    <lineage>
        <taxon>Eukaryota</taxon>
        <taxon>Metazoa</taxon>
        <taxon>Ecdysozoa</taxon>
        <taxon>Arthropoda</taxon>
        <taxon>Hexapoda</taxon>
        <taxon>Insecta</taxon>
        <taxon>Pterygota</taxon>
        <taxon>Neoptera</taxon>
        <taxon>Endopterygota</taxon>
        <taxon>Coleoptera</taxon>
        <taxon>Polyphaga</taxon>
        <taxon>Elateriformia</taxon>
        <taxon>Elateroidea</taxon>
        <taxon>Elateridae</taxon>
        <taxon>Agrypninae</taxon>
        <taxon>Pyrophorini</taxon>
        <taxon>Ignelater</taxon>
    </lineage>
</organism>
<dbReference type="PANTHER" id="PTHR33939:SF1">
    <property type="entry name" value="DUF4371 DOMAIN-CONTAINING PROTEIN"/>
    <property type="match status" value="1"/>
</dbReference>
<dbReference type="AlphaFoldDB" id="A0A8K0G897"/>
<evidence type="ECO:0000313" key="1">
    <source>
        <dbReference type="EMBL" id="KAF2892302.1"/>
    </source>
</evidence>
<dbReference type="Gene3D" id="3.30.420.10">
    <property type="entry name" value="Ribonuclease H-like superfamily/Ribonuclease H"/>
    <property type="match status" value="1"/>
</dbReference>
<dbReference type="InterPro" id="IPR036397">
    <property type="entry name" value="RNaseH_sf"/>
</dbReference>
<keyword evidence="2" id="KW-1185">Reference proteome</keyword>
<name>A0A8K0G897_IGNLU</name>
<dbReference type="GO" id="GO:0003676">
    <property type="term" value="F:nucleic acid binding"/>
    <property type="evidence" value="ECO:0007669"/>
    <property type="project" value="InterPro"/>
</dbReference>
<accession>A0A8K0G897</accession>
<evidence type="ECO:0000313" key="2">
    <source>
        <dbReference type="Proteomes" id="UP000801492"/>
    </source>
</evidence>